<evidence type="ECO:0000256" key="1">
    <source>
        <dbReference type="ARBA" id="ARBA00023125"/>
    </source>
</evidence>
<reference evidence="5 6" key="1">
    <citation type="submission" date="2019-07" db="EMBL/GenBank/DDBJ databases">
        <title>Quadrisphaera sp. strain DD2A genome sequencing and assembly.</title>
        <authorList>
            <person name="Kim I."/>
        </authorList>
    </citation>
    <scope>NUCLEOTIDE SEQUENCE [LARGE SCALE GENOMIC DNA]</scope>
    <source>
        <strain evidence="5 6">DD2A</strain>
    </source>
</reference>
<keyword evidence="2" id="KW-0597">Phosphoprotein</keyword>
<dbReference type="PANTHER" id="PTHR43214">
    <property type="entry name" value="TWO-COMPONENT RESPONSE REGULATOR"/>
    <property type="match status" value="1"/>
</dbReference>
<dbReference type="InterPro" id="IPR016032">
    <property type="entry name" value="Sig_transdc_resp-reg_C-effctor"/>
</dbReference>
<keyword evidence="6" id="KW-1185">Reference proteome</keyword>
<name>A0A5C8Z511_9ACTN</name>
<evidence type="ECO:0000259" key="3">
    <source>
        <dbReference type="PROSITE" id="PS50043"/>
    </source>
</evidence>
<dbReference type="PROSITE" id="PS50043">
    <property type="entry name" value="HTH_LUXR_2"/>
    <property type="match status" value="1"/>
</dbReference>
<feature type="modified residue" description="4-aspartylphosphate" evidence="2">
    <location>
        <position position="60"/>
    </location>
</feature>
<dbReference type="RefSeq" id="WP_147928297.1">
    <property type="nucleotide sequence ID" value="NZ_VKAC01000016.1"/>
</dbReference>
<dbReference type="AlphaFoldDB" id="A0A5C8Z511"/>
<dbReference type="PROSITE" id="PS50110">
    <property type="entry name" value="RESPONSE_REGULATORY"/>
    <property type="match status" value="1"/>
</dbReference>
<dbReference type="InterPro" id="IPR000792">
    <property type="entry name" value="Tscrpt_reg_LuxR_C"/>
</dbReference>
<dbReference type="InterPro" id="IPR039420">
    <property type="entry name" value="WalR-like"/>
</dbReference>
<feature type="domain" description="Response regulatory" evidence="4">
    <location>
        <begin position="5"/>
        <end position="125"/>
    </location>
</feature>
<dbReference type="EMBL" id="VKAC01000016">
    <property type="protein sequence ID" value="TXR52278.1"/>
    <property type="molecule type" value="Genomic_DNA"/>
</dbReference>
<proteinExistence type="predicted"/>
<dbReference type="PANTHER" id="PTHR43214:SF44">
    <property type="entry name" value="TWO-COMPONENT RESPONSE REGULATOR"/>
    <property type="match status" value="1"/>
</dbReference>
<evidence type="ECO:0000256" key="2">
    <source>
        <dbReference type="PROSITE-ProRule" id="PRU00169"/>
    </source>
</evidence>
<dbReference type="SUPFAM" id="SSF46894">
    <property type="entry name" value="C-terminal effector domain of the bipartite response regulators"/>
    <property type="match status" value="1"/>
</dbReference>
<evidence type="ECO:0000313" key="6">
    <source>
        <dbReference type="Proteomes" id="UP000321234"/>
    </source>
</evidence>
<feature type="domain" description="HTH luxR-type" evidence="3">
    <location>
        <begin position="153"/>
        <end position="218"/>
    </location>
</feature>
<dbReference type="Gene3D" id="3.40.50.2300">
    <property type="match status" value="1"/>
</dbReference>
<organism evidence="5 6">
    <name type="scientific">Quadrisphaera setariae</name>
    <dbReference type="NCBI Taxonomy" id="2593304"/>
    <lineage>
        <taxon>Bacteria</taxon>
        <taxon>Bacillati</taxon>
        <taxon>Actinomycetota</taxon>
        <taxon>Actinomycetes</taxon>
        <taxon>Kineosporiales</taxon>
        <taxon>Kineosporiaceae</taxon>
        <taxon>Quadrisphaera</taxon>
    </lineage>
</organism>
<evidence type="ECO:0000313" key="5">
    <source>
        <dbReference type="EMBL" id="TXR52278.1"/>
    </source>
</evidence>
<dbReference type="SMART" id="SM00421">
    <property type="entry name" value="HTH_LUXR"/>
    <property type="match status" value="1"/>
</dbReference>
<dbReference type="InterPro" id="IPR011006">
    <property type="entry name" value="CheY-like_superfamily"/>
</dbReference>
<protein>
    <submittedName>
        <fullName evidence="5">Response regulator transcription factor</fullName>
    </submittedName>
</protein>
<dbReference type="Pfam" id="PF00196">
    <property type="entry name" value="GerE"/>
    <property type="match status" value="1"/>
</dbReference>
<dbReference type="OrthoDB" id="3822649at2"/>
<keyword evidence="1" id="KW-0238">DNA-binding</keyword>
<dbReference type="Proteomes" id="UP000321234">
    <property type="component" value="Unassembled WGS sequence"/>
</dbReference>
<evidence type="ECO:0000259" key="4">
    <source>
        <dbReference type="PROSITE" id="PS50110"/>
    </source>
</evidence>
<dbReference type="GO" id="GO:0000160">
    <property type="term" value="P:phosphorelay signal transduction system"/>
    <property type="evidence" value="ECO:0007669"/>
    <property type="project" value="InterPro"/>
</dbReference>
<comment type="caution">
    <text evidence="5">The sequence shown here is derived from an EMBL/GenBank/DDBJ whole genome shotgun (WGS) entry which is preliminary data.</text>
</comment>
<dbReference type="GO" id="GO:0003677">
    <property type="term" value="F:DNA binding"/>
    <property type="evidence" value="ECO:0007669"/>
    <property type="project" value="UniProtKB-KW"/>
</dbReference>
<dbReference type="SMART" id="SM00448">
    <property type="entry name" value="REC"/>
    <property type="match status" value="1"/>
</dbReference>
<accession>A0A5C8Z511</accession>
<dbReference type="SUPFAM" id="SSF52172">
    <property type="entry name" value="CheY-like"/>
    <property type="match status" value="1"/>
</dbReference>
<dbReference type="InterPro" id="IPR001789">
    <property type="entry name" value="Sig_transdc_resp-reg_receiver"/>
</dbReference>
<gene>
    <name evidence="5" type="ORF">FMM08_21010</name>
</gene>
<sequence length="224" mass="23261">MTRRRVVLVDDHQLLAQALAASLAASGLAAEVHPPPRGPDLHGELVAELAADPPAVVVVDLHLGAGDPTGGDRLVGELAPVAPVLVLTAEEDRARWGRCLRSGAWAVVSKQRPLPDLVAAVEAVAAGEDVLRARERAALLVAADRAEREEAQRLAPFRALTPRERAVLDALVEGVAAADIAAGACVSEATVRSQIRAVLTKLGVRSQLAAAAAARRAGWARDAA</sequence>
<dbReference type="Pfam" id="PF00072">
    <property type="entry name" value="Response_reg"/>
    <property type="match status" value="1"/>
</dbReference>
<dbReference type="PRINTS" id="PR00038">
    <property type="entry name" value="HTHLUXR"/>
</dbReference>
<dbReference type="GO" id="GO:0006355">
    <property type="term" value="P:regulation of DNA-templated transcription"/>
    <property type="evidence" value="ECO:0007669"/>
    <property type="project" value="InterPro"/>
</dbReference>